<evidence type="ECO:0000313" key="2">
    <source>
        <dbReference type="EMBL" id="ODV69581.1"/>
    </source>
</evidence>
<name>A0A1E4RQU9_9ASCO</name>
<proteinExistence type="inferred from homology"/>
<dbReference type="GO" id="GO:0005685">
    <property type="term" value="C:U1 snRNP"/>
    <property type="evidence" value="ECO:0007669"/>
    <property type="project" value="EnsemblFungi"/>
</dbReference>
<dbReference type="PANTHER" id="PTHR12375">
    <property type="entry name" value="RNA-BINDING PROTEIN LUC7-RELATED"/>
    <property type="match status" value="1"/>
</dbReference>
<evidence type="ECO:0000256" key="1">
    <source>
        <dbReference type="ARBA" id="ARBA00005655"/>
    </source>
</evidence>
<dbReference type="GeneID" id="30994972"/>
<dbReference type="RefSeq" id="XP_020078648.1">
    <property type="nucleotide sequence ID" value="XM_020220422.1"/>
</dbReference>
<dbReference type="AlphaFoldDB" id="A0A1E4RQU9"/>
<sequence>MAEEQRKLLEQLMGKEAMISPMIVRREPELTSHRVCKSFLVGTCPHELFIGTKQDLGPCPRLHLEKHKLDYEYRTKRKGERFPEFEYEYYKHLQTFINDLDNTISLALNRLKHTPEEKSRIAAVTKELEAVDTRIGLMTQEIHYLTLEQETLKSLQESIKLNVLYEQREELAKTARNIAENVGQSSQQKLQVCEGCGAYLSRLDNDRRLADHFVGKIHLGFVQMRNAYNDLHNQYKRSSHY</sequence>
<evidence type="ECO:0000313" key="3">
    <source>
        <dbReference type="Proteomes" id="UP000095085"/>
    </source>
</evidence>
<dbReference type="GO" id="GO:0005829">
    <property type="term" value="C:cytosol"/>
    <property type="evidence" value="ECO:0007669"/>
    <property type="project" value="EnsemblFungi"/>
</dbReference>
<accession>A0A1E4RQU9</accession>
<gene>
    <name evidence="2" type="ORF">HYPBUDRAFT_151287</name>
</gene>
<dbReference type="STRING" id="984485.A0A1E4RQU9"/>
<dbReference type="GO" id="GO:0003729">
    <property type="term" value="F:mRNA binding"/>
    <property type="evidence" value="ECO:0007669"/>
    <property type="project" value="EnsemblFungi"/>
</dbReference>
<dbReference type="EMBL" id="KV454538">
    <property type="protein sequence ID" value="ODV69581.1"/>
    <property type="molecule type" value="Genomic_DNA"/>
</dbReference>
<protein>
    <submittedName>
        <fullName evidence="2">LUC7-domain-containing protein</fullName>
    </submittedName>
</protein>
<comment type="similarity">
    <text evidence="1">Belongs to the Luc7 family.</text>
</comment>
<dbReference type="InterPro" id="IPR004882">
    <property type="entry name" value="Luc7-rel"/>
</dbReference>
<dbReference type="GO" id="GO:0006376">
    <property type="term" value="P:mRNA splice site recognition"/>
    <property type="evidence" value="ECO:0007669"/>
    <property type="project" value="EnsemblFungi"/>
</dbReference>
<dbReference type="GO" id="GO:0071004">
    <property type="term" value="C:U2-type prespliceosome"/>
    <property type="evidence" value="ECO:0007669"/>
    <property type="project" value="EnsemblFungi"/>
</dbReference>
<dbReference type="Proteomes" id="UP000095085">
    <property type="component" value="Unassembled WGS sequence"/>
</dbReference>
<reference evidence="3" key="1">
    <citation type="submission" date="2016-05" db="EMBL/GenBank/DDBJ databases">
        <title>Comparative genomics of biotechnologically important yeasts.</title>
        <authorList>
            <consortium name="DOE Joint Genome Institute"/>
            <person name="Riley R."/>
            <person name="Haridas S."/>
            <person name="Wolfe K.H."/>
            <person name="Lopes M.R."/>
            <person name="Hittinger C.T."/>
            <person name="Goker M."/>
            <person name="Salamov A."/>
            <person name="Wisecaver J."/>
            <person name="Long T.M."/>
            <person name="Aerts A.L."/>
            <person name="Barry K."/>
            <person name="Choi C."/>
            <person name="Clum A."/>
            <person name="Coughlan A.Y."/>
            <person name="Deshpande S."/>
            <person name="Douglass A.P."/>
            <person name="Hanson S.J."/>
            <person name="Klenk H.-P."/>
            <person name="Labutti K."/>
            <person name="Lapidus A."/>
            <person name="Lindquist E."/>
            <person name="Lipzen A."/>
            <person name="Meier-Kolthoff J.P."/>
            <person name="Ohm R.A."/>
            <person name="Otillar R.P."/>
            <person name="Pangilinan J."/>
            <person name="Peng Y."/>
            <person name="Rokas A."/>
            <person name="Rosa C.A."/>
            <person name="Scheuner C."/>
            <person name="Sibirny A.A."/>
            <person name="Slot J.C."/>
            <person name="Stielow J.B."/>
            <person name="Sun H."/>
            <person name="Kurtzman C.P."/>
            <person name="Blackwell M."/>
            <person name="Grigoriev I.V."/>
            <person name="Jeffries T.W."/>
        </authorList>
    </citation>
    <scope>NUCLEOTIDE SEQUENCE [LARGE SCALE GENOMIC DNA]</scope>
    <source>
        <strain evidence="3">NRRL Y-1933</strain>
    </source>
</reference>
<organism evidence="2 3">
    <name type="scientific">Hyphopichia burtonii NRRL Y-1933</name>
    <dbReference type="NCBI Taxonomy" id="984485"/>
    <lineage>
        <taxon>Eukaryota</taxon>
        <taxon>Fungi</taxon>
        <taxon>Dikarya</taxon>
        <taxon>Ascomycota</taxon>
        <taxon>Saccharomycotina</taxon>
        <taxon>Pichiomycetes</taxon>
        <taxon>Debaryomycetaceae</taxon>
        <taxon>Hyphopichia</taxon>
    </lineage>
</organism>
<dbReference type="Pfam" id="PF03194">
    <property type="entry name" value="LUC7"/>
    <property type="match status" value="1"/>
</dbReference>
<keyword evidence="3" id="KW-1185">Reference proteome</keyword>
<dbReference type="OrthoDB" id="153872at2759"/>